<feature type="domain" description="C-type lectin" evidence="1">
    <location>
        <begin position="96"/>
        <end position="214"/>
    </location>
</feature>
<dbReference type="PROSITE" id="PS50041">
    <property type="entry name" value="C_TYPE_LECTIN_2"/>
    <property type="match status" value="1"/>
</dbReference>
<dbReference type="InterPro" id="IPR001304">
    <property type="entry name" value="C-type_lectin-like"/>
</dbReference>
<dbReference type="EMBL" id="CP077107">
    <property type="protein sequence ID" value="QXO95899.1"/>
    <property type="molecule type" value="Genomic_DNA"/>
</dbReference>
<evidence type="ECO:0000259" key="1">
    <source>
        <dbReference type="PROSITE" id="PS50041"/>
    </source>
</evidence>
<dbReference type="AlphaFoldDB" id="A0A8F5VN78"/>
<gene>
    <name evidence="2" type="ORF">KSK55_05795</name>
</gene>
<organism evidence="2 3">
    <name type="scientific">Methanospirillum hungatei</name>
    <dbReference type="NCBI Taxonomy" id="2203"/>
    <lineage>
        <taxon>Archaea</taxon>
        <taxon>Methanobacteriati</taxon>
        <taxon>Methanobacteriota</taxon>
        <taxon>Stenosarchaea group</taxon>
        <taxon>Methanomicrobia</taxon>
        <taxon>Methanomicrobiales</taxon>
        <taxon>Methanospirillaceae</taxon>
        <taxon>Methanospirillum</taxon>
    </lineage>
</organism>
<dbReference type="Proteomes" id="UP000694228">
    <property type="component" value="Chromosome"/>
</dbReference>
<dbReference type="PANTHER" id="PTHR22803">
    <property type="entry name" value="MANNOSE, PHOSPHOLIPASE, LECTIN RECEPTOR RELATED"/>
    <property type="match status" value="1"/>
</dbReference>
<accession>A0A8F5VN78</accession>
<protein>
    <recommendedName>
        <fullName evidence="1">C-type lectin domain-containing protein</fullName>
    </recommendedName>
</protein>
<evidence type="ECO:0000313" key="3">
    <source>
        <dbReference type="Proteomes" id="UP000694228"/>
    </source>
</evidence>
<proteinExistence type="predicted"/>
<sequence length="240" mass="26767">MLSGVVRLFQLLVVLTIITYSACASSSSGLITINLSLPTNLSVFSDIIDINIFQTVGPSHELDSNTIEQAVPEQSNEVKIPDYSIQWSSNMNNITHVYKAVIAPGITWTQARDAAITEGGHLVTITSKEENELVFSYIKNASFWSPCRGNIFGPWLGGYQPSGSDNSSAGWAWVTGEKWEYTNWFAEEPNDYRGEEDRLFFYMKNCTPSATWGDHRNDGDGNTAYIIEWENPNNSPHLVL</sequence>
<name>A0A8F5VN78_METHU</name>
<dbReference type="SMART" id="SM00034">
    <property type="entry name" value="CLECT"/>
    <property type="match status" value="1"/>
</dbReference>
<dbReference type="InterPro" id="IPR050111">
    <property type="entry name" value="C-type_lectin/snaclec_domain"/>
</dbReference>
<dbReference type="Pfam" id="PF00059">
    <property type="entry name" value="Lectin_C"/>
    <property type="match status" value="1"/>
</dbReference>
<reference evidence="2 3" key="1">
    <citation type="submission" date="2021-06" db="EMBL/GenBank/DDBJ databases">
        <title>Complete genome sequence of the secondary alcohol utilizing methanogen Methanospirillum hungatei strain GP1.</title>
        <authorList>
            <person name="Day L.A."/>
            <person name="Costa K.C."/>
        </authorList>
    </citation>
    <scope>NUCLEOTIDE SEQUENCE [LARGE SCALE GENOMIC DNA]</scope>
    <source>
        <strain evidence="2 3">GP1</strain>
    </source>
</reference>
<evidence type="ECO:0000313" key="2">
    <source>
        <dbReference type="EMBL" id="QXO95899.1"/>
    </source>
</evidence>